<dbReference type="Proteomes" id="UP001050691">
    <property type="component" value="Unassembled WGS sequence"/>
</dbReference>
<protein>
    <recommendedName>
        <fullName evidence="5">Xylanolytic transcriptional activator regulatory domain-containing protein</fullName>
    </recommendedName>
</protein>
<dbReference type="EMBL" id="BPWL01000006">
    <property type="protein sequence ID" value="GJJ11466.1"/>
    <property type="molecule type" value="Genomic_DNA"/>
</dbReference>
<dbReference type="GO" id="GO:0008270">
    <property type="term" value="F:zinc ion binding"/>
    <property type="evidence" value="ECO:0007669"/>
    <property type="project" value="InterPro"/>
</dbReference>
<sequence length="693" mass="77201">MASRLDSWQQGGNRSRRKACGECESCQKRGCAAICPDGSFMKGTRSLKTSALKLHEKMAQMSARIHDLEEALARIQASVSAEPHPLLQPADDDDERSRSPIPVAALIETNIPPTETPDDLAEALGTLTIRPFGESQFHGDTASSEVSFCISLPVSQDELYDILSNEIYIEGQHPLALSKINLHRLAVVLMVFAMGCLFDMERPLCSTEAEDFHSLARAALCGEQIFNSTSIECVQAMSLMVWYMRMCPGNRSTGYLWSFSGLLSKLVQAIGLHREPTTKSFPPAEILRRQTTFWEYIRQVTGDVWQSFVFGRPSSMVFSQIDCKKPREVPGYVGAPQGLFYRWKYGFTNLVGDVLSLTTGATATNYKGICELERKIREYPIPPELQFPEDASPNTLFDEEPITQTLQRFIIRLWQNATIMYIHRRFVVQAIRMNSEDPAKSIYAQSVHSAFDSACKHIQDLITLWAAHPRLVARMHPYWTHSFSAAIVLGALVARSPSCGYALDAIRYLEEALFIFREGDGQTVQPSTAVELLNNLHRKALHALNQRESFHESEQQVSEEYVALGALGQVLDPPMNLMNGTPSSPSSLPPNGDETYSSSYGSVNHNNHRGLPASSPTDIYHNGSRYAALTHQNHQNHAAQWIQQQAYFPSRSNVDNSLDVADTPSSNGTGYDIVPGMEGQADWQHGFMQSMGI</sequence>
<feature type="compositionally biased region" description="Polar residues" evidence="4">
    <location>
        <begin position="594"/>
        <end position="605"/>
    </location>
</feature>
<keyword evidence="7" id="KW-1185">Reference proteome</keyword>
<evidence type="ECO:0000313" key="7">
    <source>
        <dbReference type="Proteomes" id="UP001050691"/>
    </source>
</evidence>
<organism evidence="6 7">
    <name type="scientific">Clathrus columnatus</name>
    <dbReference type="NCBI Taxonomy" id="1419009"/>
    <lineage>
        <taxon>Eukaryota</taxon>
        <taxon>Fungi</taxon>
        <taxon>Dikarya</taxon>
        <taxon>Basidiomycota</taxon>
        <taxon>Agaricomycotina</taxon>
        <taxon>Agaricomycetes</taxon>
        <taxon>Phallomycetidae</taxon>
        <taxon>Phallales</taxon>
        <taxon>Clathraceae</taxon>
        <taxon>Clathrus</taxon>
    </lineage>
</organism>
<dbReference type="InterPro" id="IPR050613">
    <property type="entry name" value="Sec_Metabolite_Reg"/>
</dbReference>
<accession>A0AAV5AG51</accession>
<dbReference type="Pfam" id="PF04082">
    <property type="entry name" value="Fungal_trans"/>
    <property type="match status" value="1"/>
</dbReference>
<evidence type="ECO:0000259" key="5">
    <source>
        <dbReference type="Pfam" id="PF04082"/>
    </source>
</evidence>
<keyword evidence="3" id="KW-0175">Coiled coil</keyword>
<dbReference type="CDD" id="cd12148">
    <property type="entry name" value="fungal_TF_MHR"/>
    <property type="match status" value="1"/>
</dbReference>
<feature type="region of interest" description="Disordered" evidence="4">
    <location>
        <begin position="574"/>
        <end position="608"/>
    </location>
</feature>
<evidence type="ECO:0000256" key="3">
    <source>
        <dbReference type="SAM" id="Coils"/>
    </source>
</evidence>
<evidence type="ECO:0000256" key="1">
    <source>
        <dbReference type="ARBA" id="ARBA00004123"/>
    </source>
</evidence>
<reference evidence="6" key="1">
    <citation type="submission" date="2021-10" db="EMBL/GenBank/DDBJ databases">
        <title>De novo Genome Assembly of Clathrus columnatus (Basidiomycota, Fungi) Using Illumina and Nanopore Sequence Data.</title>
        <authorList>
            <person name="Ogiso-Tanaka E."/>
            <person name="Itagaki H."/>
            <person name="Hosoya T."/>
            <person name="Hosaka K."/>
        </authorList>
    </citation>
    <scope>NUCLEOTIDE SEQUENCE</scope>
    <source>
        <strain evidence="6">MO-923</strain>
    </source>
</reference>
<evidence type="ECO:0000313" key="6">
    <source>
        <dbReference type="EMBL" id="GJJ11466.1"/>
    </source>
</evidence>
<evidence type="ECO:0000256" key="4">
    <source>
        <dbReference type="SAM" id="MobiDB-lite"/>
    </source>
</evidence>
<dbReference type="GO" id="GO:0005634">
    <property type="term" value="C:nucleus"/>
    <property type="evidence" value="ECO:0007669"/>
    <property type="project" value="UniProtKB-SubCell"/>
</dbReference>
<name>A0AAV5AG51_9AGAM</name>
<dbReference type="PANTHER" id="PTHR31001:SF56">
    <property type="entry name" value="ZN(2)-C6 FUNGAL-TYPE DOMAIN-CONTAINING PROTEIN"/>
    <property type="match status" value="1"/>
</dbReference>
<dbReference type="GO" id="GO:0003677">
    <property type="term" value="F:DNA binding"/>
    <property type="evidence" value="ECO:0007669"/>
    <property type="project" value="InterPro"/>
</dbReference>
<dbReference type="PANTHER" id="PTHR31001">
    <property type="entry name" value="UNCHARACTERIZED TRANSCRIPTIONAL REGULATORY PROTEIN"/>
    <property type="match status" value="1"/>
</dbReference>
<evidence type="ECO:0000256" key="2">
    <source>
        <dbReference type="ARBA" id="ARBA00023242"/>
    </source>
</evidence>
<dbReference type="AlphaFoldDB" id="A0AAV5AG51"/>
<gene>
    <name evidence="6" type="ORF">Clacol_005699</name>
</gene>
<keyword evidence="2" id="KW-0539">Nucleus</keyword>
<dbReference type="GO" id="GO:0006351">
    <property type="term" value="P:DNA-templated transcription"/>
    <property type="evidence" value="ECO:0007669"/>
    <property type="project" value="InterPro"/>
</dbReference>
<comment type="caution">
    <text evidence="6">The sequence shown here is derived from an EMBL/GenBank/DDBJ whole genome shotgun (WGS) entry which is preliminary data.</text>
</comment>
<dbReference type="InterPro" id="IPR007219">
    <property type="entry name" value="XnlR_reg_dom"/>
</dbReference>
<proteinExistence type="predicted"/>
<comment type="subcellular location">
    <subcellularLocation>
        <location evidence="1">Nucleus</location>
    </subcellularLocation>
</comment>
<feature type="domain" description="Xylanolytic transcriptional activator regulatory" evidence="5">
    <location>
        <begin position="178"/>
        <end position="326"/>
    </location>
</feature>
<feature type="coiled-coil region" evidence="3">
    <location>
        <begin position="51"/>
        <end position="78"/>
    </location>
</feature>